<dbReference type="SUPFAM" id="SSF53474">
    <property type="entry name" value="alpha/beta-Hydrolases"/>
    <property type="match status" value="1"/>
</dbReference>
<gene>
    <name evidence="1" type="ORF">JCM21714_4120</name>
</gene>
<dbReference type="STRING" id="1298598.JCM21714_4120"/>
<keyword evidence="2" id="KW-1185">Reference proteome</keyword>
<reference evidence="1 2" key="1">
    <citation type="journal article" date="2014" name="Genome Announc.">
        <title>Draft Genome Sequence of the Boron-Tolerant and Moderately Halotolerant Bacterium Gracilibacillus boraciitolerans JCM 21714T.</title>
        <authorList>
            <person name="Ahmed I."/>
            <person name="Oshima K."/>
            <person name="Suda W."/>
            <person name="Kitamura K."/>
            <person name="Iida T."/>
            <person name="Ohmori Y."/>
            <person name="Fujiwara T."/>
            <person name="Hattori M."/>
            <person name="Ohkuma M."/>
        </authorList>
    </citation>
    <scope>NUCLEOTIDE SEQUENCE [LARGE SCALE GENOMIC DNA]</scope>
    <source>
        <strain evidence="1 2">JCM 21714</strain>
    </source>
</reference>
<dbReference type="OrthoDB" id="2747668at2"/>
<accession>W4VNJ3</accession>
<comment type="caution">
    <text evidence="1">The sequence shown here is derived from an EMBL/GenBank/DDBJ whole genome shotgun (WGS) entry which is preliminary data.</text>
</comment>
<proteinExistence type="predicted"/>
<dbReference type="Proteomes" id="UP000019102">
    <property type="component" value="Unassembled WGS sequence"/>
</dbReference>
<sequence length="219" mass="24768">MTLKYNTHDKDLVELAGFHAYLGYDKFDLININDSWYEVKNIKADTVTGLNAITIKNLDNNNNEHIVVFVGTDVKQLEDVKTDIFLLSDTNVPQLEAAKLYYEEMDKKYGVDSVTGNSLGGALANRVGVEFPHVRTVTYNPALLPKHQVEADKDYDNITNYFGEYDILSGSLISLGLDDTIFRVQSMKHHIMAYHLDQVRSIPKGYNCFFISCRNSANS</sequence>
<evidence type="ECO:0000313" key="2">
    <source>
        <dbReference type="Proteomes" id="UP000019102"/>
    </source>
</evidence>
<dbReference type="AlphaFoldDB" id="W4VNJ3"/>
<protein>
    <recommendedName>
        <fullName evidence="3">Lipase</fullName>
    </recommendedName>
</protein>
<name>W4VNJ3_9BACI</name>
<evidence type="ECO:0008006" key="3">
    <source>
        <dbReference type="Google" id="ProtNLM"/>
    </source>
</evidence>
<organism evidence="1 2">
    <name type="scientific">Gracilibacillus boraciitolerans JCM 21714</name>
    <dbReference type="NCBI Taxonomy" id="1298598"/>
    <lineage>
        <taxon>Bacteria</taxon>
        <taxon>Bacillati</taxon>
        <taxon>Bacillota</taxon>
        <taxon>Bacilli</taxon>
        <taxon>Bacillales</taxon>
        <taxon>Bacillaceae</taxon>
        <taxon>Gracilibacillus</taxon>
    </lineage>
</organism>
<evidence type="ECO:0000313" key="1">
    <source>
        <dbReference type="EMBL" id="GAE94920.1"/>
    </source>
</evidence>
<dbReference type="InterPro" id="IPR029058">
    <property type="entry name" value="AB_hydrolase_fold"/>
</dbReference>
<dbReference type="EMBL" id="BAVS01000034">
    <property type="protein sequence ID" value="GAE94920.1"/>
    <property type="molecule type" value="Genomic_DNA"/>
</dbReference>
<dbReference type="Pfam" id="PF26363">
    <property type="entry name" value="Phospholipase-like"/>
    <property type="match status" value="1"/>
</dbReference>